<dbReference type="EMBL" id="CM002292">
    <property type="protein sequence ID" value="ESW21848.1"/>
    <property type="molecule type" value="Genomic_DNA"/>
</dbReference>
<dbReference type="InterPro" id="IPR012334">
    <property type="entry name" value="Pectin_lyas_fold"/>
</dbReference>
<dbReference type="SUPFAM" id="SSF51126">
    <property type="entry name" value="Pectin lyase-like"/>
    <property type="match status" value="1"/>
</dbReference>
<proteinExistence type="inferred from homology"/>
<evidence type="ECO:0000259" key="10">
    <source>
        <dbReference type="Pfam" id="PF01095"/>
    </source>
</evidence>
<feature type="active site" evidence="8">
    <location>
        <position position="283"/>
    </location>
</feature>
<evidence type="ECO:0000256" key="5">
    <source>
        <dbReference type="ARBA" id="ARBA00022512"/>
    </source>
</evidence>
<dbReference type="InterPro" id="IPR000070">
    <property type="entry name" value="Pectinesterase_cat"/>
</dbReference>
<feature type="domain" description="Pectinesterase inhibitor" evidence="11">
    <location>
        <begin position="2"/>
        <end position="85"/>
    </location>
</feature>
<evidence type="ECO:0000259" key="11">
    <source>
        <dbReference type="Pfam" id="PF04043"/>
    </source>
</evidence>
<dbReference type="SMR" id="V7BXQ7"/>
<dbReference type="InterPro" id="IPR011050">
    <property type="entry name" value="Pectin_lyase_fold/virulence"/>
</dbReference>
<dbReference type="CDD" id="cd15798">
    <property type="entry name" value="PMEI-like_3"/>
    <property type="match status" value="1"/>
</dbReference>
<gene>
    <name evidence="12" type="ORF">PHAVU_005G104100g</name>
</gene>
<dbReference type="InterPro" id="IPR035513">
    <property type="entry name" value="Invertase/methylesterase_inhib"/>
</dbReference>
<organism evidence="12 13">
    <name type="scientific">Phaseolus vulgaris</name>
    <name type="common">Kidney bean</name>
    <name type="synonym">French bean</name>
    <dbReference type="NCBI Taxonomy" id="3885"/>
    <lineage>
        <taxon>Eukaryota</taxon>
        <taxon>Viridiplantae</taxon>
        <taxon>Streptophyta</taxon>
        <taxon>Embryophyta</taxon>
        <taxon>Tracheophyta</taxon>
        <taxon>Spermatophyta</taxon>
        <taxon>Magnoliopsida</taxon>
        <taxon>eudicotyledons</taxon>
        <taxon>Gunneridae</taxon>
        <taxon>Pentapetalae</taxon>
        <taxon>rosids</taxon>
        <taxon>fabids</taxon>
        <taxon>Fabales</taxon>
        <taxon>Fabaceae</taxon>
        <taxon>Papilionoideae</taxon>
        <taxon>50 kb inversion clade</taxon>
        <taxon>NPAAA clade</taxon>
        <taxon>indigoferoid/millettioid clade</taxon>
        <taxon>Phaseoleae</taxon>
        <taxon>Phaseolus</taxon>
    </lineage>
</organism>
<accession>V7BXQ7</accession>
<dbReference type="PROSITE" id="PS00503">
    <property type="entry name" value="PECTINESTERASE_2"/>
    <property type="match status" value="1"/>
</dbReference>
<dbReference type="PROSITE" id="PS00800">
    <property type="entry name" value="PECTINESTERASE_1"/>
    <property type="match status" value="1"/>
</dbReference>
<dbReference type="GO" id="GO:0045490">
    <property type="term" value="P:pectin catabolic process"/>
    <property type="evidence" value="ECO:0007669"/>
    <property type="project" value="UniProtKB-UniRule"/>
</dbReference>
<dbReference type="Gramene" id="ESW21848">
    <property type="protein sequence ID" value="ESW21848"/>
    <property type="gene ID" value="PHAVU_005G104100g"/>
</dbReference>
<evidence type="ECO:0000256" key="1">
    <source>
        <dbReference type="ARBA" id="ARBA00004191"/>
    </source>
</evidence>
<dbReference type="GO" id="GO:0030599">
    <property type="term" value="F:pectinesterase activity"/>
    <property type="evidence" value="ECO:0007669"/>
    <property type="project" value="UniProtKB-UniRule"/>
</dbReference>
<name>V7BXQ7_PHAVU</name>
<keyword evidence="9" id="KW-0964">Secreted</keyword>
<evidence type="ECO:0000256" key="6">
    <source>
        <dbReference type="ARBA" id="ARBA00022801"/>
    </source>
</evidence>
<dbReference type="AlphaFoldDB" id="V7BXQ7"/>
<sequence>MTLDTCKQLMNLSIRELTRSLNGISEFELINVEKILMNLKVWLSGAITYQDTCLDGFENTTSEAGKKMKDLLMIGMEMSSNVLAIVTELADTITNSNVTNLLGHRHLQGSESPSWNDHHRLLNENASLVNHKPNVTVAKDGNGDFKNINEALKQVPEKNKRPFVIYIKEGIYQEYVQVTKDMTHVVFIGDGGKKTRITGNKNFIDGINTYKTSTIAIQGDYFVAINMGFENFAGPQKHQAVALRVQADKSIFYNCSMDGYQDTLYVHTMRQFYRDCTISGTIDFVFGNALAVFQNCTFVVRKPLKNQQCIVTAQGRKEKQQPSGIVIQGGSIVSDPEFYSIRFENKAYLARPWKNYSRTIIMDTYIDDLIHADGYLPWQGLEGPSGMDTCFYAEYHNTGPGSNKSKRVHWSGIWNLNSKAIHWFSPSKFFHGTDWIHVTGIPCFPGIPTHYRHKKMILKW</sequence>
<comment type="similarity">
    <text evidence="4">In the C-terminal section; belongs to the pectinesterase family.</text>
</comment>
<dbReference type="SUPFAM" id="SSF101148">
    <property type="entry name" value="Plant invertase/pectin methylesterase inhibitor"/>
    <property type="match status" value="1"/>
</dbReference>
<comment type="function">
    <text evidence="9">Acts in the modification of cell walls via demethylesterification of cell wall pectin.</text>
</comment>
<dbReference type="STRING" id="3885.V7BXQ7"/>
<dbReference type="Pfam" id="PF01095">
    <property type="entry name" value="Pectinesterase"/>
    <property type="match status" value="1"/>
</dbReference>
<feature type="domain" description="Pectinesterase catalytic" evidence="10">
    <location>
        <begin position="134"/>
        <end position="432"/>
    </location>
</feature>
<dbReference type="OrthoDB" id="2019149at2759"/>
<evidence type="ECO:0000256" key="3">
    <source>
        <dbReference type="ARBA" id="ARBA00006027"/>
    </source>
</evidence>
<evidence type="ECO:0000256" key="7">
    <source>
        <dbReference type="ARBA" id="ARBA00023085"/>
    </source>
</evidence>
<comment type="catalytic activity">
    <reaction evidence="9">
        <text>[(1-&gt;4)-alpha-D-galacturonosyl methyl ester](n) + n H2O = [(1-&gt;4)-alpha-D-galacturonosyl](n) + n methanol + n H(+)</text>
        <dbReference type="Rhea" id="RHEA:22380"/>
        <dbReference type="Rhea" id="RHEA-COMP:14570"/>
        <dbReference type="Rhea" id="RHEA-COMP:14573"/>
        <dbReference type="ChEBI" id="CHEBI:15377"/>
        <dbReference type="ChEBI" id="CHEBI:15378"/>
        <dbReference type="ChEBI" id="CHEBI:17790"/>
        <dbReference type="ChEBI" id="CHEBI:140522"/>
        <dbReference type="ChEBI" id="CHEBI:140523"/>
        <dbReference type="EC" id="3.1.1.11"/>
    </reaction>
</comment>
<protein>
    <recommendedName>
        <fullName evidence="9">Pectinesterase</fullName>
        <ecNumber evidence="9">3.1.1.11</ecNumber>
    </recommendedName>
</protein>
<reference evidence="13" key="1">
    <citation type="journal article" date="2014" name="Nat. Genet.">
        <title>A reference genome for common bean and genome-wide analysis of dual domestications.</title>
        <authorList>
            <person name="Schmutz J."/>
            <person name="McClean P.E."/>
            <person name="Mamidi S."/>
            <person name="Wu G.A."/>
            <person name="Cannon S.B."/>
            <person name="Grimwood J."/>
            <person name="Jenkins J."/>
            <person name="Shu S."/>
            <person name="Song Q."/>
            <person name="Chavarro C."/>
            <person name="Torres-Torres M."/>
            <person name="Geffroy V."/>
            <person name="Moghaddam S.M."/>
            <person name="Gao D."/>
            <person name="Abernathy B."/>
            <person name="Barry K."/>
            <person name="Blair M."/>
            <person name="Brick M.A."/>
            <person name="Chovatia M."/>
            <person name="Gepts P."/>
            <person name="Goodstein D.M."/>
            <person name="Gonzales M."/>
            <person name="Hellsten U."/>
            <person name="Hyten D.L."/>
            <person name="Jia G."/>
            <person name="Kelly J.D."/>
            <person name="Kudrna D."/>
            <person name="Lee R."/>
            <person name="Richard M.M."/>
            <person name="Miklas P.N."/>
            <person name="Osorno J.M."/>
            <person name="Rodrigues J."/>
            <person name="Thareau V."/>
            <person name="Urrea C.A."/>
            <person name="Wang M."/>
            <person name="Yu Y."/>
            <person name="Zhang M."/>
            <person name="Wing R.A."/>
            <person name="Cregan P.B."/>
            <person name="Rokhsar D.S."/>
            <person name="Jackson S.A."/>
        </authorList>
    </citation>
    <scope>NUCLEOTIDE SEQUENCE [LARGE SCALE GENOMIC DNA]</scope>
    <source>
        <strain evidence="13">cv. G19833</strain>
    </source>
</reference>
<dbReference type="Pfam" id="PF04043">
    <property type="entry name" value="PMEI"/>
    <property type="match status" value="1"/>
</dbReference>
<dbReference type="OMA" id="LLMIGME"/>
<dbReference type="eggNOG" id="ENOG502QPZF">
    <property type="taxonomic scope" value="Eukaryota"/>
</dbReference>
<keyword evidence="6 9" id="KW-0378">Hydrolase</keyword>
<dbReference type="UniPathway" id="UPA00545">
    <property type="reaction ID" value="UER00823"/>
</dbReference>
<keyword evidence="13" id="KW-1185">Reference proteome</keyword>
<evidence type="ECO:0000313" key="13">
    <source>
        <dbReference type="Proteomes" id="UP000000226"/>
    </source>
</evidence>
<evidence type="ECO:0000256" key="2">
    <source>
        <dbReference type="ARBA" id="ARBA00005184"/>
    </source>
</evidence>
<evidence type="ECO:0000256" key="8">
    <source>
        <dbReference type="PROSITE-ProRule" id="PRU10040"/>
    </source>
</evidence>
<evidence type="ECO:0000256" key="9">
    <source>
        <dbReference type="RuleBase" id="RU000589"/>
    </source>
</evidence>
<keyword evidence="5 9" id="KW-0134">Cell wall</keyword>
<dbReference type="EC" id="3.1.1.11" evidence="9"/>
<evidence type="ECO:0000313" key="12">
    <source>
        <dbReference type="EMBL" id="ESW21848.1"/>
    </source>
</evidence>
<comment type="subcellular location">
    <subcellularLocation>
        <location evidence="1 9">Secreted</location>
        <location evidence="1 9">Cell wall</location>
    </subcellularLocation>
</comment>
<comment type="pathway">
    <text evidence="2 9">Glycan metabolism; pectin degradation; 2-dehydro-3-deoxy-D-gluconate from pectin: step 1/5.</text>
</comment>
<dbReference type="InterPro" id="IPR018040">
    <property type="entry name" value="Pectinesterase_Tyr_AS"/>
</dbReference>
<dbReference type="Gene3D" id="2.160.20.10">
    <property type="entry name" value="Single-stranded right-handed beta-helix, Pectin lyase-like"/>
    <property type="match status" value="1"/>
</dbReference>
<dbReference type="Gene3D" id="1.20.140.40">
    <property type="entry name" value="Invertase/pectin methylesterase inhibitor family protein"/>
    <property type="match status" value="1"/>
</dbReference>
<dbReference type="PANTHER" id="PTHR31707">
    <property type="entry name" value="PECTINESTERASE"/>
    <property type="match status" value="1"/>
</dbReference>
<evidence type="ECO:0000256" key="4">
    <source>
        <dbReference type="ARBA" id="ARBA00007786"/>
    </source>
</evidence>
<keyword evidence="9" id="KW-0961">Cell wall biogenesis/degradation</keyword>
<dbReference type="GO" id="GO:0004857">
    <property type="term" value="F:enzyme inhibitor activity"/>
    <property type="evidence" value="ECO:0007669"/>
    <property type="project" value="InterPro"/>
</dbReference>
<keyword evidence="7 9" id="KW-0063">Aspartyl esterase</keyword>
<dbReference type="InterPro" id="IPR033131">
    <property type="entry name" value="Pectinesterase_Asp_AS"/>
</dbReference>
<dbReference type="FunFam" id="2.160.20.10:FF:000001">
    <property type="entry name" value="Pectinesterase"/>
    <property type="match status" value="1"/>
</dbReference>
<dbReference type="InterPro" id="IPR006501">
    <property type="entry name" value="Pectinesterase_inhib_dom"/>
</dbReference>
<dbReference type="GO" id="GO:0042545">
    <property type="term" value="P:cell wall modification"/>
    <property type="evidence" value="ECO:0007669"/>
    <property type="project" value="UniProtKB-UniRule"/>
</dbReference>
<comment type="similarity">
    <text evidence="3">In the N-terminal section; belongs to the PMEI family.</text>
</comment>
<dbReference type="Proteomes" id="UP000000226">
    <property type="component" value="Chromosome 5"/>
</dbReference>